<sequence length="719" mass="78582">MQDSQLDTSTQSAQKKGNCRFFANNTGCRNGDACPFKHAVKSEVKDDAVKKLRRVQKKGKKNVGDGKENRSDSSNVDNSISTANTTTETSPAVRAQAAKEVVRNRVLTPAVVSGMDAARKPVARPAPRVLENLTPLQMELRAIERRFRASYKVVSATPLLINFDSTTPASSSTSPSLIPSAPAQLPPTIVEFGVHPSDPDFPFDLDSLLLRLVIPSRVFNSTAGTSIHPHISSTLADTRIKVLNPEIPPELSRAVEIGWRRQLEVALSTPSTCIPGQTLLSLLNWLDRNLERLLSGLGSENRDVVGVVGIVVNQNRHTQEELRRGIAERVDAGFRGMDVLIPRATSGLNDGGYKDRVFYYGVPVADGNDSSGSDSDGDRTGSEFNEADTESTASHVVPEDLPDESSQLENDPIENIPTANTTTIQHRGTQIKLLNPSMKGIALLECINPKFLLSCLRCKSNFDSPPQMPANSPQVRACPTCSTTLSITYRPSMVHMSSQTVGYLDLDGYSVADMLPSAWQVTCEGCNKITGNVGILKSLPRGEVEMRVGCTGCHAKMGIMISEIKFIKLMASIPQHATLALKPKKKKQLDEGFVLGEPLPQNGACKHYRKSYRWFRFPCCGRAFACDMCHEESKSDGHEMTWANRMICGFCCREQVYSQQASCLCGKELTRRSGGKGGFWEGGQGTRSRVLMSKKDTRKTKGLGKTVSMKASRVGKKTE</sequence>
<dbReference type="InterPro" id="IPR036855">
    <property type="entry name" value="Znf_CCCH_sf"/>
</dbReference>
<feature type="domain" description="C3H1-type" evidence="7">
    <location>
        <begin position="13"/>
        <end position="41"/>
    </location>
</feature>
<dbReference type="PROSITE" id="PS51266">
    <property type="entry name" value="ZF_CHY"/>
    <property type="match status" value="1"/>
</dbReference>
<dbReference type="EMBL" id="QEAP01000427">
    <property type="protein sequence ID" value="TPX66770.1"/>
    <property type="molecule type" value="Genomic_DNA"/>
</dbReference>
<evidence type="ECO:0000256" key="5">
    <source>
        <dbReference type="PROSITE-ProRule" id="PRU00723"/>
    </source>
</evidence>
<keyword evidence="1 5" id="KW-0479">Metal-binding</keyword>
<protein>
    <recommendedName>
        <fullName evidence="11">C3H1-type domain-containing protein</fullName>
    </recommendedName>
</protein>
<dbReference type="AlphaFoldDB" id="A0A507ETV9"/>
<keyword evidence="10" id="KW-1185">Reference proteome</keyword>
<feature type="region of interest" description="Disordered" evidence="6">
    <location>
        <begin position="694"/>
        <end position="719"/>
    </location>
</feature>
<dbReference type="STRING" id="246404.A0A507ETV9"/>
<evidence type="ECO:0000256" key="6">
    <source>
        <dbReference type="SAM" id="MobiDB-lite"/>
    </source>
</evidence>
<keyword evidence="3 5" id="KW-0862">Zinc</keyword>
<comment type="caution">
    <text evidence="9">The sequence shown here is derived from an EMBL/GenBank/DDBJ whole genome shotgun (WGS) entry which is preliminary data.</text>
</comment>
<feature type="zinc finger region" description="C3H1-type" evidence="5">
    <location>
        <begin position="13"/>
        <end position="41"/>
    </location>
</feature>
<dbReference type="SUPFAM" id="SSF90229">
    <property type="entry name" value="CCCH zinc finger"/>
    <property type="match status" value="1"/>
</dbReference>
<evidence type="ECO:0000256" key="2">
    <source>
        <dbReference type="ARBA" id="ARBA00022771"/>
    </source>
</evidence>
<feature type="compositionally biased region" description="Basic residues" evidence="6">
    <location>
        <begin position="51"/>
        <end position="61"/>
    </location>
</feature>
<organism evidence="9 10">
    <name type="scientific">Chytriomyces confervae</name>
    <dbReference type="NCBI Taxonomy" id="246404"/>
    <lineage>
        <taxon>Eukaryota</taxon>
        <taxon>Fungi</taxon>
        <taxon>Fungi incertae sedis</taxon>
        <taxon>Chytridiomycota</taxon>
        <taxon>Chytridiomycota incertae sedis</taxon>
        <taxon>Chytridiomycetes</taxon>
        <taxon>Chytridiales</taxon>
        <taxon>Chytriomycetaceae</taxon>
        <taxon>Chytriomyces</taxon>
    </lineage>
</organism>
<dbReference type="Gene3D" id="4.10.1000.10">
    <property type="entry name" value="Zinc finger, CCCH-type"/>
    <property type="match status" value="1"/>
</dbReference>
<evidence type="ECO:0000259" key="8">
    <source>
        <dbReference type="PROSITE" id="PS51266"/>
    </source>
</evidence>
<dbReference type="GO" id="GO:0008270">
    <property type="term" value="F:zinc ion binding"/>
    <property type="evidence" value="ECO:0007669"/>
    <property type="project" value="UniProtKB-KW"/>
</dbReference>
<evidence type="ECO:0008006" key="11">
    <source>
        <dbReference type="Google" id="ProtNLM"/>
    </source>
</evidence>
<accession>A0A507ETV9</accession>
<proteinExistence type="predicted"/>
<evidence type="ECO:0000256" key="1">
    <source>
        <dbReference type="ARBA" id="ARBA00022723"/>
    </source>
</evidence>
<dbReference type="PROSITE" id="PS50103">
    <property type="entry name" value="ZF_C3H1"/>
    <property type="match status" value="1"/>
</dbReference>
<evidence type="ECO:0000313" key="10">
    <source>
        <dbReference type="Proteomes" id="UP000320333"/>
    </source>
</evidence>
<evidence type="ECO:0000256" key="3">
    <source>
        <dbReference type="ARBA" id="ARBA00022833"/>
    </source>
</evidence>
<reference evidence="9 10" key="1">
    <citation type="journal article" date="2019" name="Sci. Rep.">
        <title>Comparative genomics of chytrid fungi reveal insights into the obligate biotrophic and pathogenic lifestyle of Synchytrium endobioticum.</title>
        <authorList>
            <person name="van de Vossenberg B.T.L.H."/>
            <person name="Warris S."/>
            <person name="Nguyen H.D.T."/>
            <person name="van Gent-Pelzer M.P.E."/>
            <person name="Joly D.L."/>
            <person name="van de Geest H.C."/>
            <person name="Bonants P.J.M."/>
            <person name="Smith D.S."/>
            <person name="Levesque C.A."/>
            <person name="van der Lee T.A.J."/>
        </authorList>
    </citation>
    <scope>NUCLEOTIDE SEQUENCE [LARGE SCALE GENOMIC DNA]</scope>
    <source>
        <strain evidence="9 10">CBS 675.73</strain>
    </source>
</reference>
<dbReference type="InterPro" id="IPR037274">
    <property type="entry name" value="Znf_CHY_sf"/>
</dbReference>
<keyword evidence="2 4" id="KW-0863">Zinc-finger</keyword>
<dbReference type="Proteomes" id="UP000320333">
    <property type="component" value="Unassembled WGS sequence"/>
</dbReference>
<name>A0A507ETV9_9FUNG</name>
<feature type="region of interest" description="Disordered" evidence="6">
    <location>
        <begin position="47"/>
        <end position="96"/>
    </location>
</feature>
<dbReference type="OrthoDB" id="10253329at2759"/>
<feature type="region of interest" description="Disordered" evidence="6">
    <location>
        <begin position="368"/>
        <end position="416"/>
    </location>
</feature>
<evidence type="ECO:0000313" key="9">
    <source>
        <dbReference type="EMBL" id="TPX66770.1"/>
    </source>
</evidence>
<evidence type="ECO:0000256" key="4">
    <source>
        <dbReference type="PROSITE-ProRule" id="PRU00601"/>
    </source>
</evidence>
<feature type="domain" description="CHY-type" evidence="8">
    <location>
        <begin position="598"/>
        <end position="667"/>
    </location>
</feature>
<gene>
    <name evidence="9" type="ORF">CcCBS67573_g07719</name>
</gene>
<dbReference type="SUPFAM" id="SSF161219">
    <property type="entry name" value="CHY zinc finger-like"/>
    <property type="match status" value="1"/>
</dbReference>
<feature type="compositionally biased region" description="Basic and acidic residues" evidence="6">
    <location>
        <begin position="62"/>
        <end position="71"/>
    </location>
</feature>
<dbReference type="InterPro" id="IPR000571">
    <property type="entry name" value="Znf_CCCH"/>
</dbReference>
<dbReference type="InterPro" id="IPR008913">
    <property type="entry name" value="Znf_CHY"/>
</dbReference>
<evidence type="ECO:0000259" key="7">
    <source>
        <dbReference type="PROSITE" id="PS50103"/>
    </source>
</evidence>
<feature type="compositionally biased region" description="Polar residues" evidence="6">
    <location>
        <begin position="72"/>
        <end position="90"/>
    </location>
</feature>